<comment type="caution">
    <text evidence="2">The sequence shown here is derived from an EMBL/GenBank/DDBJ whole genome shotgun (WGS) entry which is preliminary data.</text>
</comment>
<dbReference type="EMBL" id="LCDO01000029">
    <property type="protein sequence ID" value="KKS54835.1"/>
    <property type="molecule type" value="Genomic_DNA"/>
</dbReference>
<sequence length="101" mass="11787">MQRYYSRESLPPLEGEDKTGVERRKRRLNETMLELTSSWEGSHLSEAEKAKLITLQAEAQKIMDTIDTSADDAEAKLMLLEKAFHSELQTQSFYHREDPNW</sequence>
<evidence type="ECO:0000256" key="1">
    <source>
        <dbReference type="SAM" id="MobiDB-lite"/>
    </source>
</evidence>
<gene>
    <name evidence="2" type="ORF">UV20_C0029G0014</name>
</gene>
<protein>
    <submittedName>
        <fullName evidence="2">Uncharacterized protein</fullName>
    </submittedName>
</protein>
<dbReference type="AlphaFoldDB" id="A0A0G1A1F5"/>
<reference evidence="2 3" key="1">
    <citation type="journal article" date="2015" name="Nature">
        <title>rRNA introns, odd ribosomes, and small enigmatic genomes across a large radiation of phyla.</title>
        <authorList>
            <person name="Brown C.T."/>
            <person name="Hug L.A."/>
            <person name="Thomas B.C."/>
            <person name="Sharon I."/>
            <person name="Castelle C.J."/>
            <person name="Singh A."/>
            <person name="Wilkins M.J."/>
            <person name="Williams K.H."/>
            <person name="Banfield J.F."/>
        </authorList>
    </citation>
    <scope>NUCLEOTIDE SEQUENCE [LARGE SCALE GENOMIC DNA]</scope>
</reference>
<organism evidence="2 3">
    <name type="scientific">Candidatus Magasanikbacteria bacterium GW2011_GWA2_42_32</name>
    <dbReference type="NCBI Taxonomy" id="1619039"/>
    <lineage>
        <taxon>Bacteria</taxon>
        <taxon>Candidatus Magasanikiibacteriota</taxon>
    </lineage>
</organism>
<feature type="region of interest" description="Disordered" evidence="1">
    <location>
        <begin position="1"/>
        <end position="24"/>
    </location>
</feature>
<proteinExistence type="predicted"/>
<evidence type="ECO:0000313" key="2">
    <source>
        <dbReference type="EMBL" id="KKS54835.1"/>
    </source>
</evidence>
<dbReference type="Proteomes" id="UP000034837">
    <property type="component" value="Unassembled WGS sequence"/>
</dbReference>
<name>A0A0G1A1F5_9BACT</name>
<accession>A0A0G1A1F5</accession>
<evidence type="ECO:0000313" key="3">
    <source>
        <dbReference type="Proteomes" id="UP000034837"/>
    </source>
</evidence>